<feature type="compositionally biased region" description="Pro residues" evidence="1">
    <location>
        <begin position="41"/>
        <end position="53"/>
    </location>
</feature>
<feature type="compositionally biased region" description="Basic and acidic residues" evidence="1">
    <location>
        <begin position="54"/>
        <end position="74"/>
    </location>
</feature>
<dbReference type="AlphaFoldDB" id="A0A523W8M6"/>
<protein>
    <submittedName>
        <fullName evidence="2">Uncharacterized protein</fullName>
    </submittedName>
</protein>
<proteinExistence type="predicted"/>
<feature type="region of interest" description="Disordered" evidence="1">
    <location>
        <begin position="257"/>
        <end position="294"/>
    </location>
</feature>
<gene>
    <name evidence="2" type="ORF">E3J48_02555</name>
</gene>
<reference evidence="2 3" key="1">
    <citation type="submission" date="2019-03" db="EMBL/GenBank/DDBJ databases">
        <title>Metabolic potential of uncultured bacteria and archaea associated with petroleum seepage in deep-sea sediments.</title>
        <authorList>
            <person name="Dong X."/>
            <person name="Hubert C."/>
        </authorList>
    </citation>
    <scope>NUCLEOTIDE SEQUENCE [LARGE SCALE GENOMIC DNA]</scope>
    <source>
        <strain evidence="2">E29_bin52</strain>
    </source>
</reference>
<accession>A0A523W8M6</accession>
<evidence type="ECO:0000313" key="3">
    <source>
        <dbReference type="Proteomes" id="UP000319130"/>
    </source>
</evidence>
<sequence length="323" mass="34756">MDPLATKPDVNKDPVPSADPGVAAGSPPAKDVKPPVSSPGEPQPPAEPQPPVEPPHEENVPYARLKEALDKNKELQAAIDAAVGPKEPVAPAAPGPQVPIDFASLGLAPPEPQPQAPLQPGAPSPLSAPIMTPDEIEQRIRDDMYNKPYATFAPIIIELAKQVYQDQRKSDAQVRSMPGFQQVESSYYSIPDDVVQQAQSNPEVIRYLIAMNARNVAGQPATAPSIPLPNQQTLPVPDPNNPPKTMEELKQQYIAEGERLAVDKLRNQQGLQSEGAGSIPSPSGDEPELDESQKVFMRRLGIKDEKFKSVATRLQSSVGGEKK</sequence>
<name>A0A523W8M6_UNCAE</name>
<comment type="caution">
    <text evidence="2">The sequence shown here is derived from an EMBL/GenBank/DDBJ whole genome shotgun (WGS) entry which is preliminary data.</text>
</comment>
<feature type="region of interest" description="Disordered" evidence="1">
    <location>
        <begin position="1"/>
        <end position="130"/>
    </location>
</feature>
<dbReference type="Proteomes" id="UP000319130">
    <property type="component" value="Unassembled WGS sequence"/>
</dbReference>
<dbReference type="EMBL" id="SOIZ01000108">
    <property type="protein sequence ID" value="TET63365.1"/>
    <property type="molecule type" value="Genomic_DNA"/>
</dbReference>
<evidence type="ECO:0000256" key="1">
    <source>
        <dbReference type="SAM" id="MobiDB-lite"/>
    </source>
</evidence>
<feature type="compositionally biased region" description="Basic and acidic residues" evidence="1">
    <location>
        <begin position="257"/>
        <end position="266"/>
    </location>
</feature>
<organism evidence="2 3">
    <name type="scientific">Aerophobetes bacterium</name>
    <dbReference type="NCBI Taxonomy" id="2030807"/>
    <lineage>
        <taxon>Bacteria</taxon>
        <taxon>Candidatus Aerophobota</taxon>
    </lineage>
</organism>
<evidence type="ECO:0000313" key="2">
    <source>
        <dbReference type="EMBL" id="TET63365.1"/>
    </source>
</evidence>
<feature type="region of interest" description="Disordered" evidence="1">
    <location>
        <begin position="219"/>
        <end position="245"/>
    </location>
</feature>
<feature type="compositionally biased region" description="Pro residues" evidence="1">
    <location>
        <begin position="109"/>
        <end position="123"/>
    </location>
</feature>